<evidence type="ECO:0000256" key="6">
    <source>
        <dbReference type="ARBA" id="ARBA00022692"/>
    </source>
</evidence>
<dbReference type="EMBL" id="JBHRTL010000006">
    <property type="protein sequence ID" value="MFC3155219.1"/>
    <property type="molecule type" value="Genomic_DNA"/>
</dbReference>
<keyword evidence="5" id="KW-0762">Sugar transport</keyword>
<dbReference type="PROSITE" id="PS50850">
    <property type="entry name" value="MFS"/>
    <property type="match status" value="1"/>
</dbReference>
<keyword evidence="8 9" id="KW-0472">Membrane</keyword>
<keyword evidence="7 9" id="KW-1133">Transmembrane helix</keyword>
<feature type="transmembrane region" description="Helical" evidence="9">
    <location>
        <begin position="170"/>
        <end position="189"/>
    </location>
</feature>
<evidence type="ECO:0000256" key="9">
    <source>
        <dbReference type="SAM" id="Phobius"/>
    </source>
</evidence>
<proteinExistence type="inferred from homology"/>
<keyword evidence="3" id="KW-0813">Transport</keyword>
<feature type="transmembrane region" description="Helical" evidence="9">
    <location>
        <begin position="47"/>
        <end position="69"/>
    </location>
</feature>
<evidence type="ECO:0000256" key="7">
    <source>
        <dbReference type="ARBA" id="ARBA00022989"/>
    </source>
</evidence>
<dbReference type="Proteomes" id="UP001595548">
    <property type="component" value="Unassembled WGS sequence"/>
</dbReference>
<evidence type="ECO:0000313" key="11">
    <source>
        <dbReference type="EMBL" id="MFC3155219.1"/>
    </source>
</evidence>
<evidence type="ECO:0000313" key="12">
    <source>
        <dbReference type="Proteomes" id="UP001595548"/>
    </source>
</evidence>
<keyword evidence="6 9" id="KW-0812">Transmembrane</keyword>
<sequence>MTNFLQKTVLFKPVALGIYFLTFATGVVGALLLPTLSIFFADEVGVSPFWVGIPYAGIAIGSIVYNQVIGAWSDSLKDRRMLVVGLCLVGVLGCLVFALSRHYWLTCLSAVFLLSLAMVAFSQILAYSLEYAENCLPLERIALFNAVVRAQIAFAWVAGPPAGFLIASHWGFTSLYSIAAALFAAVAIVSPKMLPALKLTGHSDEPEVKSGLWGSLNARSRWSLALCVLAFSLMWCVNNAYLISLPLHLTRNLDISTGWVGWIMGAAAGLEVPVMLLAGVLAARMNPLNLVRASALAGLVLYAGVFCATALWQLFALQIANAVFVGILAGLGVSVVQQMLPGRAGSASALYTNTTHVGTLLSSLLISGVAEAYGYLSVFMANMVLVILAGGLFMLVRAGEGVEPQAR</sequence>
<comment type="caution">
    <text evidence="11">The sequence shown here is derived from an EMBL/GenBank/DDBJ whole genome shotgun (WGS) entry which is preliminary data.</text>
</comment>
<feature type="transmembrane region" description="Helical" evidence="9">
    <location>
        <begin position="318"/>
        <end position="336"/>
    </location>
</feature>
<feature type="domain" description="Major facilitator superfamily (MFS) profile" evidence="10">
    <location>
        <begin position="10"/>
        <end position="401"/>
    </location>
</feature>
<feature type="transmembrane region" description="Helical" evidence="9">
    <location>
        <begin position="259"/>
        <end position="283"/>
    </location>
</feature>
<feature type="transmembrane region" description="Helical" evidence="9">
    <location>
        <begin position="81"/>
        <end position="104"/>
    </location>
</feature>
<evidence type="ECO:0000256" key="2">
    <source>
        <dbReference type="ARBA" id="ARBA00006523"/>
    </source>
</evidence>
<organism evidence="11 12">
    <name type="scientific">Gilvimarinus japonicus</name>
    <dbReference type="NCBI Taxonomy" id="1796469"/>
    <lineage>
        <taxon>Bacteria</taxon>
        <taxon>Pseudomonadati</taxon>
        <taxon>Pseudomonadota</taxon>
        <taxon>Gammaproteobacteria</taxon>
        <taxon>Cellvibrionales</taxon>
        <taxon>Cellvibrionaceae</taxon>
        <taxon>Gilvimarinus</taxon>
    </lineage>
</organism>
<evidence type="ECO:0000256" key="3">
    <source>
        <dbReference type="ARBA" id="ARBA00022448"/>
    </source>
</evidence>
<keyword evidence="4" id="KW-1003">Cell membrane</keyword>
<keyword evidence="12" id="KW-1185">Reference proteome</keyword>
<dbReference type="RefSeq" id="WP_382415806.1">
    <property type="nucleotide sequence ID" value="NZ_AP031500.1"/>
</dbReference>
<evidence type="ECO:0000256" key="1">
    <source>
        <dbReference type="ARBA" id="ARBA00004651"/>
    </source>
</evidence>
<evidence type="ECO:0000256" key="4">
    <source>
        <dbReference type="ARBA" id="ARBA00022475"/>
    </source>
</evidence>
<evidence type="ECO:0000256" key="5">
    <source>
        <dbReference type="ARBA" id="ARBA00022597"/>
    </source>
</evidence>
<comment type="subcellular location">
    <subcellularLocation>
        <location evidence="1">Cell membrane</location>
        <topology evidence="1">Multi-pass membrane protein</topology>
    </subcellularLocation>
</comment>
<dbReference type="InterPro" id="IPR036259">
    <property type="entry name" value="MFS_trans_sf"/>
</dbReference>
<name>A0ABV7HMX4_9GAMM</name>
<dbReference type="PANTHER" id="PTHR23535:SF2">
    <property type="entry name" value="SUGAR EFFLUX TRANSPORTER A-RELATED"/>
    <property type="match status" value="1"/>
</dbReference>
<accession>A0ABV7HMX4</accession>
<comment type="similarity">
    <text evidence="2">Belongs to the major facilitator superfamily. Set transporter family.</text>
</comment>
<feature type="transmembrane region" description="Helical" evidence="9">
    <location>
        <begin position="16"/>
        <end position="41"/>
    </location>
</feature>
<evidence type="ECO:0000256" key="8">
    <source>
        <dbReference type="ARBA" id="ARBA00023136"/>
    </source>
</evidence>
<feature type="transmembrane region" description="Helical" evidence="9">
    <location>
        <begin position="222"/>
        <end position="247"/>
    </location>
</feature>
<evidence type="ECO:0000259" key="10">
    <source>
        <dbReference type="PROSITE" id="PS50850"/>
    </source>
</evidence>
<protein>
    <submittedName>
        <fullName evidence="11">Sugar efflux transporter</fullName>
    </submittedName>
</protein>
<dbReference type="InterPro" id="IPR020846">
    <property type="entry name" value="MFS_dom"/>
</dbReference>
<dbReference type="Pfam" id="PF07690">
    <property type="entry name" value="MFS_1"/>
    <property type="match status" value="1"/>
</dbReference>
<feature type="transmembrane region" description="Helical" evidence="9">
    <location>
        <begin position="290"/>
        <end position="312"/>
    </location>
</feature>
<feature type="transmembrane region" description="Helical" evidence="9">
    <location>
        <begin position="110"/>
        <end position="129"/>
    </location>
</feature>
<reference evidence="12" key="1">
    <citation type="journal article" date="2019" name="Int. J. Syst. Evol. Microbiol.">
        <title>The Global Catalogue of Microorganisms (GCM) 10K type strain sequencing project: providing services to taxonomists for standard genome sequencing and annotation.</title>
        <authorList>
            <consortium name="The Broad Institute Genomics Platform"/>
            <consortium name="The Broad Institute Genome Sequencing Center for Infectious Disease"/>
            <person name="Wu L."/>
            <person name="Ma J."/>
        </authorList>
    </citation>
    <scope>NUCLEOTIDE SEQUENCE [LARGE SCALE GENOMIC DNA]</scope>
    <source>
        <strain evidence="12">KCTC 52141</strain>
    </source>
</reference>
<dbReference type="Gene3D" id="1.20.1250.20">
    <property type="entry name" value="MFS general substrate transporter like domains"/>
    <property type="match status" value="2"/>
</dbReference>
<dbReference type="InterPro" id="IPR011701">
    <property type="entry name" value="MFS"/>
</dbReference>
<feature type="transmembrane region" description="Helical" evidence="9">
    <location>
        <begin position="348"/>
        <end position="366"/>
    </location>
</feature>
<feature type="transmembrane region" description="Helical" evidence="9">
    <location>
        <begin position="372"/>
        <end position="396"/>
    </location>
</feature>
<dbReference type="PANTHER" id="PTHR23535">
    <property type="entry name" value="SUGAR EFFLUX TRANSPORTER A-RELATED"/>
    <property type="match status" value="1"/>
</dbReference>
<dbReference type="CDD" id="cd17471">
    <property type="entry name" value="MFS_Set"/>
    <property type="match status" value="1"/>
</dbReference>
<gene>
    <name evidence="11" type="ORF">ACFOEB_08405</name>
</gene>
<dbReference type="SUPFAM" id="SSF103473">
    <property type="entry name" value="MFS general substrate transporter"/>
    <property type="match status" value="1"/>
</dbReference>